<comment type="caution">
    <text evidence="3">The sequence shown here is derived from an EMBL/GenBank/DDBJ whole genome shotgun (WGS) entry which is preliminary data.</text>
</comment>
<sequence>MVDFNKVLPLFRTVAFGAVCLFSLITFCLSAHIISLTNAYRRGAYYHFTALSLAASILSLVSLPALYVISNKRRGAITSFVVVEIAWLWFLWILWISSAGSTAAMYWISYCTGGVCSEAQAIEAFGFLNWLALMFYTLTLIVLAIMAHLRGHTNVWKSEVLHFDWSAPAVNKGFAGGVVAPEKHFTGTTMQSEVTYQTQVTQPYSVGTVNTVGSPALPQQYPPQQPQYPQTPQQQVFVGAPAGGMPQSPQV</sequence>
<organism evidence="3 4">
    <name type="scientific">Candolleomyces aberdarensis</name>
    <dbReference type="NCBI Taxonomy" id="2316362"/>
    <lineage>
        <taxon>Eukaryota</taxon>
        <taxon>Fungi</taxon>
        <taxon>Dikarya</taxon>
        <taxon>Basidiomycota</taxon>
        <taxon>Agaricomycotina</taxon>
        <taxon>Agaricomycetes</taxon>
        <taxon>Agaricomycetidae</taxon>
        <taxon>Agaricales</taxon>
        <taxon>Agaricineae</taxon>
        <taxon>Psathyrellaceae</taxon>
        <taxon>Candolleomyces</taxon>
    </lineage>
</organism>
<feature type="transmembrane region" description="Helical" evidence="2">
    <location>
        <begin position="127"/>
        <end position="149"/>
    </location>
</feature>
<keyword evidence="2" id="KW-0812">Transmembrane</keyword>
<keyword evidence="2" id="KW-0472">Membrane</keyword>
<evidence type="ECO:0000256" key="2">
    <source>
        <dbReference type="SAM" id="Phobius"/>
    </source>
</evidence>
<evidence type="ECO:0008006" key="5">
    <source>
        <dbReference type="Google" id="ProtNLM"/>
    </source>
</evidence>
<evidence type="ECO:0000313" key="4">
    <source>
        <dbReference type="Proteomes" id="UP000290288"/>
    </source>
</evidence>
<feature type="transmembrane region" description="Helical" evidence="2">
    <location>
        <begin position="12"/>
        <end position="34"/>
    </location>
</feature>
<keyword evidence="2" id="KW-1133">Transmembrane helix</keyword>
<feature type="transmembrane region" description="Helical" evidence="2">
    <location>
        <begin position="46"/>
        <end position="69"/>
    </location>
</feature>
<name>A0A4Q2DAH1_9AGAR</name>
<evidence type="ECO:0000256" key="1">
    <source>
        <dbReference type="SAM" id="MobiDB-lite"/>
    </source>
</evidence>
<dbReference type="AlphaFoldDB" id="A0A4Q2DAH1"/>
<dbReference type="OrthoDB" id="3364107at2759"/>
<dbReference type="EMBL" id="SDEE01000565">
    <property type="protein sequence ID" value="RXW15335.1"/>
    <property type="molecule type" value="Genomic_DNA"/>
</dbReference>
<accession>A0A4Q2DAH1</accession>
<reference evidence="3 4" key="1">
    <citation type="submission" date="2019-01" db="EMBL/GenBank/DDBJ databases">
        <title>Draft genome sequence of Psathyrella aberdarensis IHI B618.</title>
        <authorList>
            <person name="Buettner E."/>
            <person name="Kellner H."/>
        </authorList>
    </citation>
    <scope>NUCLEOTIDE SEQUENCE [LARGE SCALE GENOMIC DNA]</scope>
    <source>
        <strain evidence="3 4">IHI B618</strain>
    </source>
</reference>
<evidence type="ECO:0000313" key="3">
    <source>
        <dbReference type="EMBL" id="RXW15335.1"/>
    </source>
</evidence>
<proteinExistence type="predicted"/>
<dbReference type="STRING" id="2316362.A0A4Q2DAH1"/>
<keyword evidence="4" id="KW-1185">Reference proteome</keyword>
<feature type="region of interest" description="Disordered" evidence="1">
    <location>
        <begin position="215"/>
        <end position="251"/>
    </location>
</feature>
<feature type="transmembrane region" description="Helical" evidence="2">
    <location>
        <begin position="81"/>
        <end position="107"/>
    </location>
</feature>
<gene>
    <name evidence="3" type="ORF">EST38_g10521</name>
</gene>
<protein>
    <recommendedName>
        <fullName evidence="5">MARVEL domain-containing protein</fullName>
    </recommendedName>
</protein>
<dbReference type="Proteomes" id="UP000290288">
    <property type="component" value="Unassembled WGS sequence"/>
</dbReference>